<keyword evidence="4" id="KW-1185">Reference proteome</keyword>
<feature type="domain" description="RNase H type-1" evidence="1">
    <location>
        <begin position="115"/>
        <end position="273"/>
    </location>
</feature>
<evidence type="ECO:0000313" key="4">
    <source>
        <dbReference type="Proteomes" id="UP001295794"/>
    </source>
</evidence>
<dbReference type="EMBL" id="CAVNYO010000071">
    <property type="protein sequence ID" value="CAK5264808.1"/>
    <property type="molecule type" value="Genomic_DNA"/>
</dbReference>
<dbReference type="AlphaFoldDB" id="A0AAD2HQT8"/>
<organism evidence="3 4">
    <name type="scientific">Mycena citricolor</name>
    <dbReference type="NCBI Taxonomy" id="2018698"/>
    <lineage>
        <taxon>Eukaryota</taxon>
        <taxon>Fungi</taxon>
        <taxon>Dikarya</taxon>
        <taxon>Basidiomycota</taxon>
        <taxon>Agaricomycotina</taxon>
        <taxon>Agaricomycetes</taxon>
        <taxon>Agaricomycetidae</taxon>
        <taxon>Agaricales</taxon>
        <taxon>Marasmiineae</taxon>
        <taxon>Mycenaceae</taxon>
        <taxon>Mycena</taxon>
    </lineage>
</organism>
<name>A0AAD2HQT8_9AGAR</name>
<proteinExistence type="predicted"/>
<reference evidence="3" key="1">
    <citation type="submission" date="2023-11" db="EMBL/GenBank/DDBJ databases">
        <authorList>
            <person name="De Vega J J."/>
            <person name="De Vega J J."/>
        </authorList>
    </citation>
    <scope>NUCLEOTIDE SEQUENCE</scope>
</reference>
<sequence>MRVLALSHGMSDCPLTFEAQALEAARTYILRSYRRCTLQLIEKDMPPFLRAAVQSATAPVFQQATSTRALGISRGLTLSHPALNHATIIPRARLLSARTHRRSPARITPVQAAATAPPLIVYTDGSHHRDGGSGAAARTLTPWGETLVLREFLGAAEEHSSTGAELLGLVLGMQALRLVGEMMMHRARRAGRRSGVERAVILTDCQPVLRILANPAAETAREGEFRPLINRFFEASVLAARVGVQDVQLRWIRGHAGVVGNESVDLDAKAARMGHTGAFLVRGIALGKGNNVR</sequence>
<dbReference type="InterPro" id="IPR036397">
    <property type="entry name" value="RNaseH_sf"/>
</dbReference>
<dbReference type="CDD" id="cd09276">
    <property type="entry name" value="Rnase_HI_RT_non_LTR"/>
    <property type="match status" value="1"/>
</dbReference>
<dbReference type="GO" id="GO:0004523">
    <property type="term" value="F:RNA-DNA hybrid ribonuclease activity"/>
    <property type="evidence" value="ECO:0007669"/>
    <property type="project" value="InterPro"/>
</dbReference>
<comment type="caution">
    <text evidence="3">The sequence shown here is derived from an EMBL/GenBank/DDBJ whole genome shotgun (WGS) entry which is preliminary data.</text>
</comment>
<dbReference type="SUPFAM" id="SSF53098">
    <property type="entry name" value="Ribonuclease H-like"/>
    <property type="match status" value="1"/>
</dbReference>
<dbReference type="InterPro" id="IPR012337">
    <property type="entry name" value="RNaseH-like_sf"/>
</dbReference>
<dbReference type="GO" id="GO:0003676">
    <property type="term" value="F:nucleic acid binding"/>
    <property type="evidence" value="ECO:0007669"/>
    <property type="project" value="InterPro"/>
</dbReference>
<evidence type="ECO:0000313" key="3">
    <source>
        <dbReference type="EMBL" id="CAK5280423.1"/>
    </source>
</evidence>
<dbReference type="PROSITE" id="PS50879">
    <property type="entry name" value="RNASE_H_1"/>
    <property type="match status" value="1"/>
</dbReference>
<evidence type="ECO:0000313" key="2">
    <source>
        <dbReference type="EMBL" id="CAK5264808.1"/>
    </source>
</evidence>
<gene>
    <name evidence="3" type="ORF">MYCIT1_LOCUS30916</name>
    <name evidence="2" type="ORF">MYCIT1_LOCUS5291</name>
</gene>
<protein>
    <recommendedName>
        <fullName evidence="1">RNase H type-1 domain-containing protein</fullName>
    </recommendedName>
</protein>
<dbReference type="Proteomes" id="UP001295794">
    <property type="component" value="Unassembled WGS sequence"/>
</dbReference>
<evidence type="ECO:0000259" key="1">
    <source>
        <dbReference type="PROSITE" id="PS50879"/>
    </source>
</evidence>
<dbReference type="Pfam" id="PF00075">
    <property type="entry name" value="RNase_H"/>
    <property type="match status" value="1"/>
</dbReference>
<dbReference type="EMBL" id="CAVNYO010000440">
    <property type="protein sequence ID" value="CAK5280423.1"/>
    <property type="molecule type" value="Genomic_DNA"/>
</dbReference>
<dbReference type="Gene3D" id="3.30.420.10">
    <property type="entry name" value="Ribonuclease H-like superfamily/Ribonuclease H"/>
    <property type="match status" value="1"/>
</dbReference>
<accession>A0AAD2HQT8</accession>
<dbReference type="InterPro" id="IPR002156">
    <property type="entry name" value="RNaseH_domain"/>
</dbReference>